<evidence type="ECO:0000256" key="1">
    <source>
        <dbReference type="SAM" id="MobiDB-lite"/>
    </source>
</evidence>
<protein>
    <submittedName>
        <fullName evidence="2">Uncharacterized protein</fullName>
    </submittedName>
</protein>
<name>A0A9X1UAB6_9BRAD</name>
<reference evidence="2" key="1">
    <citation type="submission" date="2022-01" db="EMBL/GenBank/DDBJ databases">
        <title>Genome sequnece data of strain Bradyrhizobium sp. nov.</title>
        <authorList>
            <person name="Zhang J."/>
        </authorList>
    </citation>
    <scope>NUCLEOTIDE SEQUENCE</scope>
    <source>
        <strain evidence="2">WYCCWR 13023</strain>
    </source>
</reference>
<gene>
    <name evidence="2" type="ORF">L6654_31070</name>
</gene>
<dbReference type="RefSeq" id="WP_237891596.1">
    <property type="nucleotide sequence ID" value="NZ_JAKLTY010000025.1"/>
</dbReference>
<proteinExistence type="predicted"/>
<feature type="non-terminal residue" evidence="2">
    <location>
        <position position="1"/>
    </location>
</feature>
<sequence>NLITSRTWRIANLSVGIKVPLRKAERRDRSGARRGLVTPGDIIPEWWATSNRNGGRDHSGMVGDIERNQQ</sequence>
<comment type="caution">
    <text evidence="2">The sequence shown here is derived from an EMBL/GenBank/DDBJ whole genome shotgun (WGS) entry which is preliminary data.</text>
</comment>
<evidence type="ECO:0000313" key="2">
    <source>
        <dbReference type="EMBL" id="MCG2631080.1"/>
    </source>
</evidence>
<dbReference type="AlphaFoldDB" id="A0A9X1UAB6"/>
<dbReference type="Proteomes" id="UP001139054">
    <property type="component" value="Unassembled WGS sequence"/>
</dbReference>
<accession>A0A9X1UAB6</accession>
<dbReference type="EMBL" id="JAKLTY010000025">
    <property type="protein sequence ID" value="MCG2631080.1"/>
    <property type="molecule type" value="Genomic_DNA"/>
</dbReference>
<feature type="region of interest" description="Disordered" evidence="1">
    <location>
        <begin position="48"/>
        <end position="70"/>
    </location>
</feature>
<evidence type="ECO:0000313" key="3">
    <source>
        <dbReference type="Proteomes" id="UP001139054"/>
    </source>
</evidence>
<organism evidence="2 3">
    <name type="scientific">Bradyrhizobium zhengyangense</name>
    <dbReference type="NCBI Taxonomy" id="2911009"/>
    <lineage>
        <taxon>Bacteria</taxon>
        <taxon>Pseudomonadati</taxon>
        <taxon>Pseudomonadota</taxon>
        <taxon>Alphaproteobacteria</taxon>
        <taxon>Hyphomicrobiales</taxon>
        <taxon>Nitrobacteraceae</taxon>
        <taxon>Bradyrhizobium</taxon>
    </lineage>
</organism>
<feature type="compositionally biased region" description="Basic and acidic residues" evidence="1">
    <location>
        <begin position="54"/>
        <end position="70"/>
    </location>
</feature>